<comment type="caution">
    <text evidence="4">The sequence shown here is derived from an EMBL/GenBank/DDBJ whole genome shotgun (WGS) entry which is preliminary data.</text>
</comment>
<keyword evidence="3" id="KW-0472">Membrane</keyword>
<keyword evidence="3" id="KW-0812">Transmembrane</keyword>
<dbReference type="AlphaFoldDB" id="A0A942TPE0"/>
<protein>
    <submittedName>
        <fullName evidence="4">Prepilin-type N-terminal cleavage/methylation domain-containing protein</fullName>
    </submittedName>
</protein>
<dbReference type="SUPFAM" id="SSF54523">
    <property type="entry name" value="Pili subunits"/>
    <property type="match status" value="1"/>
</dbReference>
<dbReference type="PIRSF" id="PIRSF021292">
    <property type="entry name" value="Competence_ComGD"/>
    <property type="match status" value="1"/>
</dbReference>
<keyword evidence="2" id="KW-0178">Competence</keyword>
<proteinExistence type="predicted"/>
<evidence type="ECO:0000256" key="2">
    <source>
        <dbReference type="ARBA" id="ARBA00023287"/>
    </source>
</evidence>
<evidence type="ECO:0000256" key="3">
    <source>
        <dbReference type="SAM" id="Phobius"/>
    </source>
</evidence>
<dbReference type="RefSeq" id="WP_213110318.1">
    <property type="nucleotide sequence ID" value="NZ_JAGYPJ010000001.1"/>
</dbReference>
<sequence length="148" mass="17073">MESLTKEQNGFTLLEILIVLSVLTIILSISFFSLKSFWATMQKNMFLNQVQSDIYFAHSYAINREDTILFRFSRISHQYEAVSRDTNKVLINKKLPAAIRIEETNLPSFYITPDGNVSNFGTMMLNVNGKTVKITFYIGRGRFLVEEQ</sequence>
<name>A0A942TPE0_9BACI</name>
<reference evidence="4 5" key="1">
    <citation type="submission" date="2021-05" db="EMBL/GenBank/DDBJ databases">
        <title>Novel Bacillus species.</title>
        <authorList>
            <person name="Liu G."/>
        </authorList>
    </citation>
    <scope>NUCLEOTIDE SEQUENCE [LARGE SCALE GENOMIC DNA]</scope>
    <source>
        <strain evidence="4 5">FJAT-49732</strain>
    </source>
</reference>
<keyword evidence="3" id="KW-1133">Transmembrane helix</keyword>
<evidence type="ECO:0000313" key="4">
    <source>
        <dbReference type="EMBL" id="MBS4199657.1"/>
    </source>
</evidence>
<dbReference type="GO" id="GO:0009986">
    <property type="term" value="C:cell surface"/>
    <property type="evidence" value="ECO:0007669"/>
    <property type="project" value="UniProtKB-SubCell"/>
</dbReference>
<comment type="subcellular location">
    <subcellularLocation>
        <location evidence="1">Cell surface</location>
    </subcellularLocation>
</comment>
<dbReference type="EMBL" id="JAGYPJ010000001">
    <property type="protein sequence ID" value="MBS4199657.1"/>
    <property type="molecule type" value="Genomic_DNA"/>
</dbReference>
<feature type="transmembrane region" description="Helical" evidence="3">
    <location>
        <begin position="12"/>
        <end position="34"/>
    </location>
</feature>
<dbReference type="GO" id="GO:0030420">
    <property type="term" value="P:establishment of competence for transformation"/>
    <property type="evidence" value="ECO:0007669"/>
    <property type="project" value="UniProtKB-KW"/>
</dbReference>
<accession>A0A942TPE0</accession>
<gene>
    <name evidence="4" type="ORF">KHA93_08310</name>
</gene>
<dbReference type="Proteomes" id="UP000682713">
    <property type="component" value="Unassembled WGS sequence"/>
</dbReference>
<dbReference type="NCBIfam" id="NF040982">
    <property type="entry name" value="ComGD"/>
    <property type="match status" value="1"/>
</dbReference>
<keyword evidence="5" id="KW-1185">Reference proteome</keyword>
<dbReference type="InterPro" id="IPR016785">
    <property type="entry name" value="ComGD"/>
</dbReference>
<evidence type="ECO:0000313" key="5">
    <source>
        <dbReference type="Proteomes" id="UP000682713"/>
    </source>
</evidence>
<dbReference type="Pfam" id="PF07963">
    <property type="entry name" value="N_methyl"/>
    <property type="match status" value="1"/>
</dbReference>
<dbReference type="InterPro" id="IPR045584">
    <property type="entry name" value="Pilin-like"/>
</dbReference>
<organism evidence="4 5">
    <name type="scientific">Lederbergia citrisecunda</name>
    <dbReference type="NCBI Taxonomy" id="2833583"/>
    <lineage>
        <taxon>Bacteria</taxon>
        <taxon>Bacillati</taxon>
        <taxon>Bacillota</taxon>
        <taxon>Bacilli</taxon>
        <taxon>Bacillales</taxon>
        <taxon>Bacillaceae</taxon>
        <taxon>Lederbergia</taxon>
    </lineage>
</organism>
<evidence type="ECO:0000256" key="1">
    <source>
        <dbReference type="ARBA" id="ARBA00004241"/>
    </source>
</evidence>
<dbReference type="NCBIfam" id="TIGR02532">
    <property type="entry name" value="IV_pilin_GFxxxE"/>
    <property type="match status" value="1"/>
</dbReference>
<dbReference type="InterPro" id="IPR012902">
    <property type="entry name" value="N_methyl_site"/>
</dbReference>